<sequence length="132" mass="15160">MKKTFPKFFTKAITAAAILAFLGWVAFNFIFTGQYLPVLPWMLIFFLVVTLVSYYSQVRVAQNDPARFPRTTMLVSFLRLVVYSAFAFGYLAKRPEKAAVFVVCLAITYLVFTFIEVSDLSRVSRKSKTREK</sequence>
<dbReference type="STRING" id="1484053.SAMN05444274_106230"/>
<feature type="transmembrane region" description="Helical" evidence="1">
    <location>
        <begin position="38"/>
        <end position="56"/>
    </location>
</feature>
<reference evidence="2 3" key="1">
    <citation type="submission" date="2016-11" db="EMBL/GenBank/DDBJ databases">
        <authorList>
            <person name="Jaros S."/>
            <person name="Januszkiewicz K."/>
            <person name="Wedrychowicz H."/>
        </authorList>
    </citation>
    <scope>NUCLEOTIDE SEQUENCE [LARGE SCALE GENOMIC DNA]</scope>
    <source>
        <strain evidence="2 3">DSM 26910</strain>
    </source>
</reference>
<keyword evidence="3" id="KW-1185">Reference proteome</keyword>
<protein>
    <recommendedName>
        <fullName evidence="4">ATP synthase I chain</fullName>
    </recommendedName>
</protein>
<proteinExistence type="predicted"/>
<dbReference type="AlphaFoldDB" id="A0A1M5CS99"/>
<evidence type="ECO:0000313" key="2">
    <source>
        <dbReference type="EMBL" id="SHF57232.1"/>
    </source>
</evidence>
<feature type="transmembrane region" description="Helical" evidence="1">
    <location>
        <begin position="68"/>
        <end position="92"/>
    </location>
</feature>
<dbReference type="Proteomes" id="UP000184164">
    <property type="component" value="Unassembled WGS sequence"/>
</dbReference>
<keyword evidence="1" id="KW-0472">Membrane</keyword>
<keyword evidence="1" id="KW-1133">Transmembrane helix</keyword>
<feature type="transmembrane region" description="Helical" evidence="1">
    <location>
        <begin position="12"/>
        <end position="32"/>
    </location>
</feature>
<dbReference type="RefSeq" id="WP_073002495.1">
    <property type="nucleotide sequence ID" value="NZ_FQUM01000006.1"/>
</dbReference>
<evidence type="ECO:0000256" key="1">
    <source>
        <dbReference type="SAM" id="Phobius"/>
    </source>
</evidence>
<keyword evidence="1" id="KW-0812">Transmembrane</keyword>
<dbReference type="EMBL" id="FQUM01000006">
    <property type="protein sequence ID" value="SHF57232.1"/>
    <property type="molecule type" value="Genomic_DNA"/>
</dbReference>
<accession>A0A1M5CS99</accession>
<name>A0A1M5CS99_9BACT</name>
<evidence type="ECO:0008006" key="4">
    <source>
        <dbReference type="Google" id="ProtNLM"/>
    </source>
</evidence>
<feature type="transmembrane region" description="Helical" evidence="1">
    <location>
        <begin position="98"/>
        <end position="118"/>
    </location>
</feature>
<organism evidence="2 3">
    <name type="scientific">Mariniphaga anaerophila</name>
    <dbReference type="NCBI Taxonomy" id="1484053"/>
    <lineage>
        <taxon>Bacteria</taxon>
        <taxon>Pseudomonadati</taxon>
        <taxon>Bacteroidota</taxon>
        <taxon>Bacteroidia</taxon>
        <taxon>Marinilabiliales</taxon>
        <taxon>Prolixibacteraceae</taxon>
        <taxon>Mariniphaga</taxon>
    </lineage>
</organism>
<dbReference type="OrthoDB" id="1122730at2"/>
<gene>
    <name evidence="2" type="ORF">SAMN05444274_106230</name>
</gene>
<evidence type="ECO:0000313" key="3">
    <source>
        <dbReference type="Proteomes" id="UP000184164"/>
    </source>
</evidence>